<evidence type="ECO:0000313" key="3">
    <source>
        <dbReference type="Proteomes" id="UP000594467"/>
    </source>
</evidence>
<keyword evidence="1" id="KW-0812">Transmembrane</keyword>
<feature type="transmembrane region" description="Helical" evidence="1">
    <location>
        <begin position="30"/>
        <end position="50"/>
    </location>
</feature>
<accession>A0A9Q6YGL2</accession>
<evidence type="ECO:0000313" key="2">
    <source>
        <dbReference type="EMBL" id="QPL33854.1"/>
    </source>
</evidence>
<name>A0A9Q6YGL2_PSEFR</name>
<sequence length="82" mass="9350">MQVASHPLPSPHVFGHAACKSEGGMYIYRLVLLLVVGIYLFSPAIMDWWIDATGAWYRPYLLWLILIVVTFILQSQKDADEL</sequence>
<dbReference type="EMBL" id="CP065202">
    <property type="protein sequence ID" value="QPL33854.1"/>
    <property type="molecule type" value="Genomic_DNA"/>
</dbReference>
<proteinExistence type="predicted"/>
<evidence type="ECO:0000256" key="1">
    <source>
        <dbReference type="SAM" id="Phobius"/>
    </source>
</evidence>
<dbReference type="AlphaFoldDB" id="A0A9Q6YGL2"/>
<organism evidence="2 3">
    <name type="scientific">Pseudomonas fragi</name>
    <dbReference type="NCBI Taxonomy" id="296"/>
    <lineage>
        <taxon>Bacteria</taxon>
        <taxon>Pseudomonadati</taxon>
        <taxon>Pseudomonadota</taxon>
        <taxon>Gammaproteobacteria</taxon>
        <taxon>Pseudomonadales</taxon>
        <taxon>Pseudomonadaceae</taxon>
        <taxon>Pseudomonas</taxon>
    </lineage>
</organism>
<feature type="transmembrane region" description="Helical" evidence="1">
    <location>
        <begin position="56"/>
        <end position="73"/>
    </location>
</feature>
<dbReference type="Proteomes" id="UP000594467">
    <property type="component" value="Chromosome"/>
</dbReference>
<dbReference type="GeneID" id="72387058"/>
<keyword evidence="1" id="KW-1133">Transmembrane helix</keyword>
<reference evidence="2 3" key="1">
    <citation type="submission" date="2020-11" db="EMBL/GenBank/DDBJ databases">
        <title>The Complete Genome of Pseudomonas fragi A13BB.</title>
        <authorList>
            <person name="Awolope O.K."/>
            <person name="O'Driscoll N.H."/>
            <person name="Di Salvo A."/>
            <person name="Lamb A.J."/>
        </authorList>
    </citation>
    <scope>NUCLEOTIDE SEQUENCE [LARGE SCALE GENOMIC DNA]</scope>
    <source>
        <strain evidence="2 3">A13BB</strain>
    </source>
</reference>
<keyword evidence="1" id="KW-0472">Membrane</keyword>
<gene>
    <name evidence="2" type="ORF">I5R27_04795</name>
</gene>
<protein>
    <submittedName>
        <fullName evidence="2">Uncharacterized protein</fullName>
    </submittedName>
</protein>
<dbReference type="RefSeq" id="WP_169716037.1">
    <property type="nucleotide sequence ID" value="NZ_CP064354.1"/>
</dbReference>